<keyword evidence="3" id="KW-0479">Metal-binding</keyword>
<dbReference type="Proteomes" id="UP001217089">
    <property type="component" value="Unassembled WGS sequence"/>
</dbReference>
<name>A0ABQ9FP91_TEGGR</name>
<gene>
    <name evidence="7" type="ORF">KUTeg_004189</name>
</gene>
<dbReference type="PANTHER" id="PTHR30096">
    <property type="entry name" value="4,5-DOPA DIOXYGENASE EXTRADIOL-LIKE PROTEIN"/>
    <property type="match status" value="1"/>
</dbReference>
<dbReference type="Gene3D" id="3.40.830.10">
    <property type="entry name" value="LigB-like"/>
    <property type="match status" value="1"/>
</dbReference>
<protein>
    <recommendedName>
        <fullName evidence="6">Extradiol ring-cleavage dioxygenase class III enzyme subunit B domain-containing protein</fullName>
    </recommendedName>
</protein>
<keyword evidence="5" id="KW-0560">Oxidoreductase</keyword>
<keyword evidence="4" id="KW-0862">Zinc</keyword>
<organism evidence="7 8">
    <name type="scientific">Tegillarca granosa</name>
    <name type="common">Malaysian cockle</name>
    <name type="synonym">Anadara granosa</name>
    <dbReference type="NCBI Taxonomy" id="220873"/>
    <lineage>
        <taxon>Eukaryota</taxon>
        <taxon>Metazoa</taxon>
        <taxon>Spiralia</taxon>
        <taxon>Lophotrochozoa</taxon>
        <taxon>Mollusca</taxon>
        <taxon>Bivalvia</taxon>
        <taxon>Autobranchia</taxon>
        <taxon>Pteriomorphia</taxon>
        <taxon>Arcoida</taxon>
        <taxon>Arcoidea</taxon>
        <taxon>Arcidae</taxon>
        <taxon>Tegillarca</taxon>
    </lineage>
</organism>
<feature type="domain" description="Extradiol ring-cleavage dioxygenase class III enzyme subunit B" evidence="6">
    <location>
        <begin position="35"/>
        <end position="269"/>
    </location>
</feature>
<evidence type="ECO:0000259" key="6">
    <source>
        <dbReference type="Pfam" id="PF02900"/>
    </source>
</evidence>
<evidence type="ECO:0000313" key="7">
    <source>
        <dbReference type="EMBL" id="KAJ8319098.1"/>
    </source>
</evidence>
<comment type="cofactor">
    <cofactor evidence="1">
        <name>Zn(2+)</name>
        <dbReference type="ChEBI" id="CHEBI:29105"/>
    </cofactor>
</comment>
<dbReference type="PANTHER" id="PTHR30096:SF0">
    <property type="entry name" value="4,5-DOPA DIOXYGENASE EXTRADIOL-LIKE PROTEIN"/>
    <property type="match status" value="1"/>
</dbReference>
<dbReference type="InterPro" id="IPR014436">
    <property type="entry name" value="Extradiol_dOase_DODA"/>
</dbReference>
<dbReference type="SUPFAM" id="SSF53213">
    <property type="entry name" value="LigB-like"/>
    <property type="match status" value="1"/>
</dbReference>
<dbReference type="PIRSF" id="PIRSF006157">
    <property type="entry name" value="Doxgns_DODA"/>
    <property type="match status" value="1"/>
</dbReference>
<evidence type="ECO:0000313" key="8">
    <source>
        <dbReference type="Proteomes" id="UP001217089"/>
    </source>
</evidence>
<comment type="similarity">
    <text evidence="2">Belongs to the DODA-type extradiol aromatic ring-opening dioxygenase family.</text>
</comment>
<dbReference type="EMBL" id="JARBDR010000214">
    <property type="protein sequence ID" value="KAJ8319098.1"/>
    <property type="molecule type" value="Genomic_DNA"/>
</dbReference>
<accession>A0ABQ9FP91</accession>
<reference evidence="7 8" key="1">
    <citation type="submission" date="2022-12" db="EMBL/GenBank/DDBJ databases">
        <title>Chromosome-level genome of Tegillarca granosa.</title>
        <authorList>
            <person name="Kim J."/>
        </authorList>
    </citation>
    <scope>NUCLEOTIDE SEQUENCE [LARGE SCALE GENOMIC DNA]</scope>
    <source>
        <strain evidence="7">Teg-2019</strain>
        <tissue evidence="7">Adductor muscle</tissue>
    </source>
</reference>
<evidence type="ECO:0000256" key="3">
    <source>
        <dbReference type="ARBA" id="ARBA00022723"/>
    </source>
</evidence>
<evidence type="ECO:0000256" key="4">
    <source>
        <dbReference type="ARBA" id="ARBA00022833"/>
    </source>
</evidence>
<dbReference type="CDD" id="cd07363">
    <property type="entry name" value="45_DOPA_Dioxygenase"/>
    <property type="match status" value="1"/>
</dbReference>
<evidence type="ECO:0000256" key="1">
    <source>
        <dbReference type="ARBA" id="ARBA00001947"/>
    </source>
</evidence>
<evidence type="ECO:0000256" key="2">
    <source>
        <dbReference type="ARBA" id="ARBA00007581"/>
    </source>
</evidence>
<proteinExistence type="inferred from homology"/>
<dbReference type="InterPro" id="IPR004183">
    <property type="entry name" value="Xdiol_dOase_suB"/>
</dbReference>
<comment type="caution">
    <text evidence="7">The sequence shown here is derived from an EMBL/GenBank/DDBJ whole genome shotgun (WGS) entry which is preliminary data.</text>
</comment>
<evidence type="ECO:0000256" key="5">
    <source>
        <dbReference type="ARBA" id="ARBA00023002"/>
    </source>
</evidence>
<dbReference type="Pfam" id="PF02900">
    <property type="entry name" value="LigB"/>
    <property type="match status" value="1"/>
</dbReference>
<keyword evidence="8" id="KW-1185">Reference proteome</keyword>
<sequence>MRTMETTQPVIFLSHGAGPSYYMSKSDNPIFAGLHKDSKAADFLRNLKSNAKLKLPRAVLVLSAHWEEPVCTVNTATNPSLYYDYGGFPQEMYKLQWPVPGAPEIARKVKDLLQSKGIRCNENNKRGLDHGVFVPLKLVFPEANIPVQRILTVFQVSLLKNLKMSDHLAIGEALTDLTKEEILIIGSGFATHNGGRPGNQVPDWALQFRKWLHDVFTNPNYTADERKNKLLSYSSEPSFSLAHTPCEHFLPLAMTCATAGYVAGKILYSEFVMQSLLNEHYIFPVS</sequence>